<accession>A0AAD7GFR2</accession>
<dbReference type="AlphaFoldDB" id="A0AAD7GFR2"/>
<protein>
    <submittedName>
        <fullName evidence="1">Uncharacterized protein</fullName>
    </submittedName>
</protein>
<comment type="caution">
    <text evidence="1">The sequence shown here is derived from an EMBL/GenBank/DDBJ whole genome shotgun (WGS) entry which is preliminary data.</text>
</comment>
<reference evidence="1" key="1">
    <citation type="submission" date="2023-03" db="EMBL/GenBank/DDBJ databases">
        <title>Massive genome expansion in bonnet fungi (Mycena s.s.) driven by repeated elements and novel gene families across ecological guilds.</title>
        <authorList>
            <consortium name="Lawrence Berkeley National Laboratory"/>
            <person name="Harder C.B."/>
            <person name="Miyauchi S."/>
            <person name="Viragh M."/>
            <person name="Kuo A."/>
            <person name="Thoen E."/>
            <person name="Andreopoulos B."/>
            <person name="Lu D."/>
            <person name="Skrede I."/>
            <person name="Drula E."/>
            <person name="Henrissat B."/>
            <person name="Morin E."/>
            <person name="Kohler A."/>
            <person name="Barry K."/>
            <person name="LaButti K."/>
            <person name="Morin E."/>
            <person name="Salamov A."/>
            <person name="Lipzen A."/>
            <person name="Mereny Z."/>
            <person name="Hegedus B."/>
            <person name="Baldrian P."/>
            <person name="Stursova M."/>
            <person name="Weitz H."/>
            <person name="Taylor A."/>
            <person name="Grigoriev I.V."/>
            <person name="Nagy L.G."/>
            <person name="Martin F."/>
            <person name="Kauserud H."/>
        </authorList>
    </citation>
    <scope>NUCLEOTIDE SEQUENCE</scope>
    <source>
        <strain evidence="1">CBHHK067</strain>
    </source>
</reference>
<dbReference type="Proteomes" id="UP001221757">
    <property type="component" value="Unassembled WGS sequence"/>
</dbReference>
<evidence type="ECO:0000313" key="2">
    <source>
        <dbReference type="Proteomes" id="UP001221757"/>
    </source>
</evidence>
<sequence>MGQLSWWIWARLFSEAVFGRDSTMKVWLKMSQFKIAMQNSGCAILVAVFVICNWFKLSAVFESLEASSFSNGHVCGQGLPLAGFLKESERSCSHKPSRSDQQGSSTNNSVVFRNSMSVIRVSDKRRCRGASSRKISTIRRIIAKTMSAPEKFYGEEEKKFPVGHTGSDRHEARPILDIANIDVIIIEPDSEGDRSHVGRCGHTYGGGVQLAPKEWVLFPENSICSSVATVVILTKLIFRPAEALLKHDRMVTQMYYNHKQFLAAPISARNEAVHVFTNERLEPFQSVLFGRVLNGLYLQFKTATDNAPWCTMAGSYLDVHVGHDNSDRCVFLETHQGITTATIPMLTERWPIKPGQWIMARVTMQRFQTQSPHTKEFHVTVSDLRVLDVKDVDQI</sequence>
<keyword evidence="2" id="KW-1185">Reference proteome</keyword>
<name>A0AAD7GFR2_MYCRO</name>
<proteinExistence type="predicted"/>
<dbReference type="EMBL" id="JARKIE010000101">
    <property type="protein sequence ID" value="KAJ7685940.1"/>
    <property type="molecule type" value="Genomic_DNA"/>
</dbReference>
<evidence type="ECO:0000313" key="1">
    <source>
        <dbReference type="EMBL" id="KAJ7685940.1"/>
    </source>
</evidence>
<organism evidence="1 2">
    <name type="scientific">Mycena rosella</name>
    <name type="common">Pink bonnet</name>
    <name type="synonym">Agaricus rosellus</name>
    <dbReference type="NCBI Taxonomy" id="1033263"/>
    <lineage>
        <taxon>Eukaryota</taxon>
        <taxon>Fungi</taxon>
        <taxon>Dikarya</taxon>
        <taxon>Basidiomycota</taxon>
        <taxon>Agaricomycotina</taxon>
        <taxon>Agaricomycetes</taxon>
        <taxon>Agaricomycetidae</taxon>
        <taxon>Agaricales</taxon>
        <taxon>Marasmiineae</taxon>
        <taxon>Mycenaceae</taxon>
        <taxon>Mycena</taxon>
    </lineage>
</organism>
<gene>
    <name evidence="1" type="ORF">B0H17DRAFT_1137280</name>
</gene>